<dbReference type="PANTHER" id="PTHR30595">
    <property type="entry name" value="GLPR-RELATED TRANSCRIPTIONAL REPRESSOR"/>
    <property type="match status" value="1"/>
</dbReference>
<name>A0A5K1J5S8_9ACTN</name>
<feature type="domain" description="Schlafen AlbA-2" evidence="1">
    <location>
        <begin position="6"/>
        <end position="117"/>
    </location>
</feature>
<dbReference type="Gene3D" id="1.10.10.10">
    <property type="entry name" value="Winged helix-like DNA-binding domain superfamily/Winged helix DNA-binding domain"/>
    <property type="match status" value="1"/>
</dbReference>
<dbReference type="InterPro" id="IPR038475">
    <property type="entry name" value="RecG_C_sf"/>
</dbReference>
<evidence type="ECO:0000313" key="2">
    <source>
        <dbReference type="EMBL" id="MZJ85274.1"/>
    </source>
</evidence>
<dbReference type="InterPro" id="IPR036390">
    <property type="entry name" value="WH_DNA-bd_sf"/>
</dbReference>
<dbReference type="Gene3D" id="3.30.565.60">
    <property type="match status" value="1"/>
</dbReference>
<dbReference type="InterPro" id="IPR036388">
    <property type="entry name" value="WH-like_DNA-bd_sf"/>
</dbReference>
<dbReference type="Pfam" id="PF13749">
    <property type="entry name" value="HATPase_c_4"/>
    <property type="match status" value="1"/>
</dbReference>
<dbReference type="SUPFAM" id="SSF46785">
    <property type="entry name" value="Winged helix' DNA-binding domain"/>
    <property type="match status" value="1"/>
</dbReference>
<gene>
    <name evidence="3" type="ORF">CKJAJONC_00359</name>
    <name evidence="2" type="ORF">GT635_02175</name>
</gene>
<evidence type="ECO:0000313" key="5">
    <source>
        <dbReference type="Proteomes" id="UP000481598"/>
    </source>
</evidence>
<dbReference type="Proteomes" id="UP000368032">
    <property type="component" value="Unassembled WGS sequence"/>
</dbReference>
<evidence type="ECO:0000313" key="4">
    <source>
        <dbReference type="Proteomes" id="UP000368032"/>
    </source>
</evidence>
<dbReference type="Pfam" id="PF04326">
    <property type="entry name" value="SLFN_AlbA_2"/>
    <property type="match status" value="1"/>
</dbReference>
<dbReference type="InterPro" id="IPR038461">
    <property type="entry name" value="Schlafen_AlbA_2_dom_sf"/>
</dbReference>
<dbReference type="RefSeq" id="WP_117774272.1">
    <property type="nucleotide sequence ID" value="NZ_CABWIF010000022.1"/>
</dbReference>
<evidence type="ECO:0000313" key="3">
    <source>
        <dbReference type="EMBL" id="VWL97825.1"/>
    </source>
</evidence>
<protein>
    <submittedName>
        <fullName evidence="3">Divergent AAA domain protein</fullName>
    </submittedName>
</protein>
<sequence>MNLGSESETVEFKKSTGEHKEALQAISAMLNKHGRGELYFGVKDNGDVIGQDVSDATLRQVTSWVSDKIEPAVFPTVECLDADDGLRYIKIAFSGADAPYSADGRYFTRVGTSNKALSASELSAMVVKRERARSPWDSLPSGRPVSDADEQAVRDFVARGGRAGRVGGGFAGVEDTLARLDLVAPDGSLRNAAVELFCEGSDTYPRMKLGLLGGNTKAKILDLRRECGTMLKLLDFAEYFVTSNIRREFVIGETGMYRKEIPEIPAEAIREAVANALCHRDYTTGTAVEVNVFMDTVQIVSPGLFPEGDSPQEHLDGTASEFGLRNPAIARTLFRAGVIEQYGTGIPRIKEACEAAGVRFRFEQTVNSTVVVFERPGLQKAAFRRTAADNRPLLSERERAAMAIAAAQGKITTSDLARESNVGRKTASKTLKDLAGRGLLEWVGKSPKDPHQFYRMPSEV</sequence>
<organism evidence="3 4">
    <name type="scientific">Collinsella aerofaciens</name>
    <dbReference type="NCBI Taxonomy" id="74426"/>
    <lineage>
        <taxon>Bacteria</taxon>
        <taxon>Bacillati</taxon>
        <taxon>Actinomycetota</taxon>
        <taxon>Coriobacteriia</taxon>
        <taxon>Coriobacteriales</taxon>
        <taxon>Coriobacteriaceae</taxon>
        <taxon>Collinsella</taxon>
    </lineage>
</organism>
<dbReference type="Gene3D" id="3.30.950.30">
    <property type="entry name" value="Schlafen, AAA domain"/>
    <property type="match status" value="1"/>
</dbReference>
<reference evidence="3 4" key="2">
    <citation type="submission" date="2019-10" db="EMBL/GenBank/DDBJ databases">
        <authorList>
            <person name="Wolf R A."/>
        </authorList>
    </citation>
    <scope>NUCLEOTIDE SEQUENCE [LARGE SCALE GENOMIC DNA]</scope>
    <source>
        <strain evidence="3">Collinsella_aerofaciens_DSM_13712</strain>
    </source>
</reference>
<dbReference type="InterPro" id="IPR007421">
    <property type="entry name" value="Schlafen_AlbA_2_dom"/>
</dbReference>
<accession>A0A5K1J5S8</accession>
<dbReference type="EMBL" id="WWTB01000003">
    <property type="protein sequence ID" value="MZJ85274.1"/>
    <property type="molecule type" value="Genomic_DNA"/>
</dbReference>
<evidence type="ECO:0000259" key="1">
    <source>
        <dbReference type="Pfam" id="PF04326"/>
    </source>
</evidence>
<dbReference type="PANTHER" id="PTHR30595:SF6">
    <property type="entry name" value="SCHLAFEN ALBA-2 DOMAIN-CONTAINING PROTEIN"/>
    <property type="match status" value="1"/>
</dbReference>
<dbReference type="Proteomes" id="UP000481598">
    <property type="component" value="Unassembled WGS sequence"/>
</dbReference>
<dbReference type="AlphaFoldDB" id="A0A5K1J5S8"/>
<dbReference type="EMBL" id="CABWIF010000022">
    <property type="protein sequence ID" value="VWL97825.1"/>
    <property type="molecule type" value="Genomic_DNA"/>
</dbReference>
<reference evidence="2 5" key="1">
    <citation type="journal article" date="2019" name="Nat. Med.">
        <title>A library of human gut bacterial isolates paired with longitudinal multiomics data enables mechanistic microbiome research.</title>
        <authorList>
            <person name="Poyet M."/>
            <person name="Groussin M."/>
            <person name="Gibbons S.M."/>
            <person name="Avila-Pacheco J."/>
            <person name="Jiang X."/>
            <person name="Kearney S.M."/>
            <person name="Perrotta A.R."/>
            <person name="Berdy B."/>
            <person name="Zhao S."/>
            <person name="Lieberman T.D."/>
            <person name="Swanson P.K."/>
            <person name="Smith M."/>
            <person name="Roesemann S."/>
            <person name="Alexander J.E."/>
            <person name="Rich S.A."/>
            <person name="Livny J."/>
            <person name="Vlamakis H."/>
            <person name="Clish C."/>
            <person name="Bullock K."/>
            <person name="Deik A."/>
            <person name="Scott J."/>
            <person name="Pierce K.A."/>
            <person name="Xavier R.J."/>
            <person name="Alm E.J."/>
        </authorList>
    </citation>
    <scope>NUCLEOTIDE SEQUENCE [LARGE SCALE GENOMIC DNA]</scope>
    <source>
        <strain evidence="2 5">BIOML-A10</strain>
    </source>
</reference>
<proteinExistence type="predicted"/>